<evidence type="ECO:0000313" key="2">
    <source>
        <dbReference type="EMBL" id="KRY83495.1"/>
    </source>
</evidence>
<keyword evidence="1" id="KW-1133">Transmembrane helix</keyword>
<evidence type="ECO:0000313" key="3">
    <source>
        <dbReference type="Proteomes" id="UP000054995"/>
    </source>
</evidence>
<sequence>MYSMLIAKSPVKIVQSKRPINEKQMLHSWIIFISSFIFISINCCAAGVKKTASSLTPSVDECTAF</sequence>
<gene>
    <name evidence="2" type="ORF">T4D_3909</name>
</gene>
<dbReference type="Proteomes" id="UP000054995">
    <property type="component" value="Unassembled WGS sequence"/>
</dbReference>
<comment type="caution">
    <text evidence="2">The sequence shown here is derived from an EMBL/GenBank/DDBJ whole genome shotgun (WGS) entry which is preliminary data.</text>
</comment>
<keyword evidence="1" id="KW-0472">Membrane</keyword>
<organism evidence="2 3">
    <name type="scientific">Trichinella pseudospiralis</name>
    <name type="common">Parasitic roundworm</name>
    <dbReference type="NCBI Taxonomy" id="6337"/>
    <lineage>
        <taxon>Eukaryota</taxon>
        <taxon>Metazoa</taxon>
        <taxon>Ecdysozoa</taxon>
        <taxon>Nematoda</taxon>
        <taxon>Enoplea</taxon>
        <taxon>Dorylaimia</taxon>
        <taxon>Trichinellida</taxon>
        <taxon>Trichinellidae</taxon>
        <taxon>Trichinella</taxon>
    </lineage>
</organism>
<keyword evidence="1" id="KW-0812">Transmembrane</keyword>
<evidence type="ECO:0000256" key="1">
    <source>
        <dbReference type="SAM" id="Phobius"/>
    </source>
</evidence>
<reference evidence="2 3" key="1">
    <citation type="submission" date="2015-01" db="EMBL/GenBank/DDBJ databases">
        <title>Evolution of Trichinella species and genotypes.</title>
        <authorList>
            <person name="Korhonen P.K."/>
            <person name="Edoardo P."/>
            <person name="Giuseppe L.R."/>
            <person name="Gasser R.B."/>
        </authorList>
    </citation>
    <scope>NUCLEOTIDE SEQUENCE [LARGE SCALE GENOMIC DNA]</scope>
    <source>
        <strain evidence="2">ISS470</strain>
    </source>
</reference>
<name>A0A0V1FBL5_TRIPS</name>
<keyword evidence="3" id="KW-1185">Reference proteome</keyword>
<feature type="transmembrane region" description="Helical" evidence="1">
    <location>
        <begin position="26"/>
        <end position="48"/>
    </location>
</feature>
<proteinExistence type="predicted"/>
<protein>
    <submittedName>
        <fullName evidence="2">Uncharacterized protein</fullName>
    </submittedName>
</protein>
<dbReference type="AlphaFoldDB" id="A0A0V1FBL5"/>
<dbReference type="EMBL" id="JYDT01000139">
    <property type="protein sequence ID" value="KRY83495.1"/>
    <property type="molecule type" value="Genomic_DNA"/>
</dbReference>
<accession>A0A0V1FBL5</accession>